<dbReference type="InterPro" id="IPR036249">
    <property type="entry name" value="Thioredoxin-like_sf"/>
</dbReference>
<keyword evidence="2" id="KW-0575">Peroxidase</keyword>
<dbReference type="PANTHER" id="PTHR42852:SF13">
    <property type="entry name" value="PROTEIN DIPZ"/>
    <property type="match status" value="1"/>
</dbReference>
<dbReference type="Gene3D" id="3.40.30.10">
    <property type="entry name" value="Glutaredoxin"/>
    <property type="match status" value="1"/>
</dbReference>
<dbReference type="InterPro" id="IPR013740">
    <property type="entry name" value="Redoxin"/>
</dbReference>
<accession>A0ABV8PVH9</accession>
<organism evidence="2 3">
    <name type="scientific">Parasediminibacterium paludis</name>
    <dbReference type="NCBI Taxonomy" id="908966"/>
    <lineage>
        <taxon>Bacteria</taxon>
        <taxon>Pseudomonadati</taxon>
        <taxon>Bacteroidota</taxon>
        <taxon>Chitinophagia</taxon>
        <taxon>Chitinophagales</taxon>
        <taxon>Chitinophagaceae</taxon>
        <taxon>Parasediminibacterium</taxon>
    </lineage>
</organism>
<protein>
    <submittedName>
        <fullName evidence="2">Peroxiredoxin family protein</fullName>
        <ecNumber evidence="2">1.11.1.24</ecNumber>
    </submittedName>
</protein>
<dbReference type="Proteomes" id="UP001595906">
    <property type="component" value="Unassembled WGS sequence"/>
</dbReference>
<dbReference type="CDD" id="cd02966">
    <property type="entry name" value="TlpA_like_family"/>
    <property type="match status" value="1"/>
</dbReference>
<gene>
    <name evidence="2" type="ORF">ACFOW1_09410</name>
</gene>
<dbReference type="Pfam" id="PF08534">
    <property type="entry name" value="Redoxin"/>
    <property type="match status" value="1"/>
</dbReference>
<keyword evidence="2" id="KW-0560">Oxidoreductase</keyword>
<dbReference type="EC" id="1.11.1.24" evidence="2"/>
<evidence type="ECO:0000259" key="1">
    <source>
        <dbReference type="PROSITE" id="PS51352"/>
    </source>
</evidence>
<proteinExistence type="predicted"/>
<sequence length="408" mass="45940">MKEKSIFIIISLMIKIVTFSQMMPQQGIWQAKLLRKDSNAIVFNFQWQQINDKPVLYVINGAERIKVDKITITKEDSIIFQMPVFESQFRAKMISKAKLEGVWIKSGAKQNQIMPFTAVANTSARFAIQSKPKANISGKWAMIFGEKNNPAIGIFQQNGALVNGSIVTPTGDYRYLSGVVNGDTLRLSTFDGSHAFSFSAIIRNPTTISDGIFYAGALGKEMFTAMKNDTATLPNTTAMYLNDEADSKLHFAFKNLDGKLVSIEDEQFKNKVVIVQLMGSWCPNCMDETAFLSDFYNKNKERGIEVIGLAYELTDNFERSKNSILKFKERFGVQYPLLVTGVTVSDEKRTEKTLPQLTPIKVFPSTIIVDKTGRVHSIDTGFYGPGTGDYYKTFKHRFYSIIDELVNQ</sequence>
<evidence type="ECO:0000313" key="3">
    <source>
        <dbReference type="Proteomes" id="UP001595906"/>
    </source>
</evidence>
<feature type="domain" description="Thioredoxin" evidence="1">
    <location>
        <begin position="242"/>
        <end position="407"/>
    </location>
</feature>
<dbReference type="SUPFAM" id="SSF52833">
    <property type="entry name" value="Thioredoxin-like"/>
    <property type="match status" value="1"/>
</dbReference>
<dbReference type="InterPro" id="IPR013766">
    <property type="entry name" value="Thioredoxin_domain"/>
</dbReference>
<dbReference type="EMBL" id="JBHSDC010000018">
    <property type="protein sequence ID" value="MFC4232108.1"/>
    <property type="molecule type" value="Genomic_DNA"/>
</dbReference>
<dbReference type="GO" id="GO:0140824">
    <property type="term" value="F:thioredoxin-dependent peroxiredoxin activity"/>
    <property type="evidence" value="ECO:0007669"/>
    <property type="project" value="UniProtKB-EC"/>
</dbReference>
<dbReference type="PROSITE" id="PS51352">
    <property type="entry name" value="THIOREDOXIN_2"/>
    <property type="match status" value="1"/>
</dbReference>
<keyword evidence="3" id="KW-1185">Reference proteome</keyword>
<dbReference type="RefSeq" id="WP_379013832.1">
    <property type="nucleotide sequence ID" value="NZ_JBHSDC010000018.1"/>
</dbReference>
<dbReference type="PANTHER" id="PTHR42852">
    <property type="entry name" value="THIOL:DISULFIDE INTERCHANGE PROTEIN DSBE"/>
    <property type="match status" value="1"/>
</dbReference>
<name>A0ABV8PVH9_9BACT</name>
<evidence type="ECO:0000313" key="2">
    <source>
        <dbReference type="EMBL" id="MFC4232108.1"/>
    </source>
</evidence>
<comment type="caution">
    <text evidence="2">The sequence shown here is derived from an EMBL/GenBank/DDBJ whole genome shotgun (WGS) entry which is preliminary data.</text>
</comment>
<reference evidence="3" key="1">
    <citation type="journal article" date="2019" name="Int. J. Syst. Evol. Microbiol.">
        <title>The Global Catalogue of Microorganisms (GCM) 10K type strain sequencing project: providing services to taxonomists for standard genome sequencing and annotation.</title>
        <authorList>
            <consortium name="The Broad Institute Genomics Platform"/>
            <consortium name="The Broad Institute Genome Sequencing Center for Infectious Disease"/>
            <person name="Wu L."/>
            <person name="Ma J."/>
        </authorList>
    </citation>
    <scope>NUCLEOTIDE SEQUENCE [LARGE SCALE GENOMIC DNA]</scope>
    <source>
        <strain evidence="3">CECT 8010</strain>
    </source>
</reference>
<dbReference type="InterPro" id="IPR050553">
    <property type="entry name" value="Thioredoxin_ResA/DsbE_sf"/>
</dbReference>